<proteinExistence type="predicted"/>
<keyword evidence="5 6" id="KW-0472">Membrane</keyword>
<dbReference type="AlphaFoldDB" id="A0P4I8"/>
<feature type="transmembrane region" description="Helical" evidence="6">
    <location>
        <begin position="191"/>
        <end position="209"/>
    </location>
</feature>
<dbReference type="EMBL" id="AAUX01000001">
    <property type="protein sequence ID" value="EAV46448.1"/>
    <property type="molecule type" value="Genomic_DNA"/>
</dbReference>
<feature type="transmembrane region" description="Helical" evidence="6">
    <location>
        <begin position="161"/>
        <end position="179"/>
    </location>
</feature>
<feature type="domain" description="Cytochrome c assembly protein" evidence="7">
    <location>
        <begin position="158"/>
        <end position="362"/>
    </location>
</feature>
<feature type="transmembrane region" description="Helical" evidence="6">
    <location>
        <begin position="56"/>
        <end position="74"/>
    </location>
</feature>
<dbReference type="InterPro" id="IPR045062">
    <property type="entry name" value="Cyt_c_biogenesis_CcsA/CcmC"/>
</dbReference>
<evidence type="ECO:0000256" key="5">
    <source>
        <dbReference type="ARBA" id="ARBA00023136"/>
    </source>
</evidence>
<feature type="transmembrane region" description="Helical" evidence="6">
    <location>
        <begin position="311"/>
        <end position="328"/>
    </location>
</feature>
<dbReference type="OrthoDB" id="9761451at2"/>
<keyword evidence="9" id="KW-1185">Reference proteome</keyword>
<feature type="transmembrane region" description="Helical" evidence="6">
    <location>
        <begin position="229"/>
        <end position="253"/>
    </location>
</feature>
<dbReference type="Pfam" id="PF01578">
    <property type="entry name" value="Cytochrom_C_asm"/>
    <property type="match status" value="1"/>
</dbReference>
<feature type="transmembrane region" description="Helical" evidence="6">
    <location>
        <begin position="94"/>
        <end position="112"/>
    </location>
</feature>
<dbReference type="PANTHER" id="PTHR30071">
    <property type="entry name" value="HEME EXPORTER PROTEIN C"/>
    <property type="match status" value="1"/>
</dbReference>
<evidence type="ECO:0000259" key="7">
    <source>
        <dbReference type="Pfam" id="PF01578"/>
    </source>
</evidence>
<dbReference type="InterPro" id="IPR002541">
    <property type="entry name" value="Cyt_c_assembly"/>
</dbReference>
<dbReference type="GO" id="GO:0005886">
    <property type="term" value="C:plasma membrane"/>
    <property type="evidence" value="ECO:0007669"/>
    <property type="project" value="TreeGrafter"/>
</dbReference>
<evidence type="ECO:0000313" key="8">
    <source>
        <dbReference type="EMBL" id="EAV46448.1"/>
    </source>
</evidence>
<feature type="transmembrane region" description="Helical" evidence="6">
    <location>
        <begin position="31"/>
        <end position="49"/>
    </location>
</feature>
<evidence type="ECO:0000313" key="9">
    <source>
        <dbReference type="Proteomes" id="UP000054262"/>
    </source>
</evidence>
<keyword evidence="4 6" id="KW-1133">Transmembrane helix</keyword>
<name>A0P4I8_9PROT</name>
<sequence>MKKEMYDYGFALLLTLVGLYALTNFYSYMDQYEVAILVGSVAGFSYMGIQWNRFKYFFIASFTLAFLSIFLYQGDLGQSESNFFLKYILSSQSAIMWMTALFPLALLIYWFYLFVKQEFYGSLATFMVWAASIFATAGLLIRWFESYLVDLDVGHIPVSNLYEVFVLFCLIASLIYLFYEEKLQTKKLGPFVLIVINAAVGFLLWYTLAKNADVIQPLVPALQSYWMKIHVPANFIGYGAFAVAAMVSVAYLLTGNGFWNRYLPPKEILDEMTYRLIAIGFIFFTIATILGAVWAAEAWGGYWSWDPKETWALIVWLNYAAWLHLRLIKGLRGNILAWWSIGGLLITTFCFLGVNLFLSGLHSYGEL</sequence>
<dbReference type="GO" id="GO:0020037">
    <property type="term" value="F:heme binding"/>
    <property type="evidence" value="ECO:0007669"/>
    <property type="project" value="InterPro"/>
</dbReference>
<comment type="caution">
    <text evidence="8">The sequence shown here is derived from an EMBL/GenBank/DDBJ whole genome shotgun (WGS) entry which is preliminary data.</text>
</comment>
<organism evidence="8 9">
    <name type="scientific">Methylophilales bacterium HTCC2181</name>
    <dbReference type="NCBI Taxonomy" id="383631"/>
    <lineage>
        <taxon>Bacteria</taxon>
        <taxon>Pseudomonadati</taxon>
        <taxon>Pseudomonadota</taxon>
        <taxon>Betaproteobacteria</taxon>
        <taxon>Nitrosomonadales</taxon>
        <taxon>OM43 clade</taxon>
    </lineage>
</organism>
<gene>
    <name evidence="8" type="ORF">MB2181_00205</name>
</gene>
<dbReference type="GO" id="GO:0017004">
    <property type="term" value="P:cytochrome complex assembly"/>
    <property type="evidence" value="ECO:0007669"/>
    <property type="project" value="UniProtKB-KW"/>
</dbReference>
<comment type="subcellular location">
    <subcellularLocation>
        <location evidence="1">Membrane</location>
        <topology evidence="1">Multi-pass membrane protein</topology>
    </subcellularLocation>
</comment>
<evidence type="ECO:0000256" key="1">
    <source>
        <dbReference type="ARBA" id="ARBA00004141"/>
    </source>
</evidence>
<feature type="transmembrane region" description="Helical" evidence="6">
    <location>
        <begin position="274"/>
        <end position="296"/>
    </location>
</feature>
<keyword evidence="2 6" id="KW-0812">Transmembrane</keyword>
<evidence type="ECO:0000256" key="3">
    <source>
        <dbReference type="ARBA" id="ARBA00022748"/>
    </source>
</evidence>
<feature type="transmembrane region" description="Helical" evidence="6">
    <location>
        <begin position="335"/>
        <end position="358"/>
    </location>
</feature>
<evidence type="ECO:0000256" key="4">
    <source>
        <dbReference type="ARBA" id="ARBA00022989"/>
    </source>
</evidence>
<protein>
    <submittedName>
        <fullName evidence="8">Putative transmembrane cytochrome C-type biogenesis transmembrane protein</fullName>
    </submittedName>
</protein>
<dbReference type="Proteomes" id="UP000054262">
    <property type="component" value="Unassembled WGS sequence"/>
</dbReference>
<accession>A0P4I8</accession>
<evidence type="ECO:0000256" key="6">
    <source>
        <dbReference type="SAM" id="Phobius"/>
    </source>
</evidence>
<evidence type="ECO:0000256" key="2">
    <source>
        <dbReference type="ARBA" id="ARBA00022692"/>
    </source>
</evidence>
<dbReference type="InterPro" id="IPR017562">
    <property type="entry name" value="Cyt_c_biogenesis_CcsA"/>
</dbReference>
<reference evidence="8 9" key="1">
    <citation type="submission" date="2006-11" db="EMBL/GenBank/DDBJ databases">
        <authorList>
            <person name="Giovannoni S."/>
            <person name="Vergin K."/>
            <person name="Ferriera S."/>
            <person name="Johnson J."/>
            <person name="Kravitz S."/>
            <person name="Beeson K."/>
            <person name="Sutton G."/>
            <person name="Rogers Y.-H."/>
            <person name="Friedman R."/>
            <person name="Frazier M."/>
            <person name="Venter J.C."/>
        </authorList>
    </citation>
    <scope>NUCLEOTIDE SEQUENCE [LARGE SCALE GENOMIC DNA]</scope>
    <source>
        <strain evidence="8 9">HTCC2181</strain>
    </source>
</reference>
<feature type="transmembrane region" description="Helical" evidence="6">
    <location>
        <begin position="119"/>
        <end position="141"/>
    </location>
</feature>
<keyword evidence="3" id="KW-0201">Cytochrome c-type biogenesis</keyword>
<dbReference type="NCBIfam" id="TIGR03144">
    <property type="entry name" value="cytochr_II_ccsB"/>
    <property type="match status" value="1"/>
</dbReference>
<dbReference type="PANTHER" id="PTHR30071:SF1">
    <property type="entry name" value="CYTOCHROME B_B6 PROTEIN-RELATED"/>
    <property type="match status" value="1"/>
</dbReference>